<dbReference type="AlphaFoldDB" id="A0A8H6XIJ1"/>
<gene>
    <name evidence="4" type="ORF">MVEN_01804300</name>
</gene>
<keyword evidence="5" id="KW-1185">Reference proteome</keyword>
<dbReference type="PANTHER" id="PTHR24096">
    <property type="entry name" value="LONG-CHAIN-FATTY-ACID--COA LIGASE"/>
    <property type="match status" value="1"/>
</dbReference>
<dbReference type="PANTHER" id="PTHR24096:SF149">
    <property type="entry name" value="AMP-BINDING DOMAIN-CONTAINING PROTEIN-RELATED"/>
    <property type="match status" value="1"/>
</dbReference>
<dbReference type="InterPro" id="IPR045851">
    <property type="entry name" value="AMP-bd_C_sf"/>
</dbReference>
<sequence>MMKRYLNSPEATKKAITPDGWFKTGDVCTRDTAGYYHVVDRRKSLIKYKGFQVVPAELEGILLTHPEIADAAVIGVESVEQATEFPRAYVVHSHPEKIKSDDVKAAFGQDIMTWMERSCAPQISTGR</sequence>
<feature type="domain" description="AMP-binding enzyme C-terminal" evidence="3">
    <location>
        <begin position="57"/>
        <end position="115"/>
    </location>
</feature>
<dbReference type="EMBL" id="JACAZI010000017">
    <property type="protein sequence ID" value="KAF7342165.1"/>
    <property type="molecule type" value="Genomic_DNA"/>
</dbReference>
<reference evidence="4" key="1">
    <citation type="submission" date="2020-05" db="EMBL/GenBank/DDBJ databases">
        <title>Mycena genomes resolve the evolution of fungal bioluminescence.</title>
        <authorList>
            <person name="Tsai I.J."/>
        </authorList>
    </citation>
    <scope>NUCLEOTIDE SEQUENCE</scope>
    <source>
        <strain evidence="4">CCC161011</strain>
    </source>
</reference>
<dbReference type="Pfam" id="PF13193">
    <property type="entry name" value="AMP-binding_C"/>
    <property type="match status" value="1"/>
</dbReference>
<dbReference type="SUPFAM" id="SSF56801">
    <property type="entry name" value="Acetyl-CoA synthetase-like"/>
    <property type="match status" value="1"/>
</dbReference>
<dbReference type="Gene3D" id="3.30.300.30">
    <property type="match status" value="1"/>
</dbReference>
<evidence type="ECO:0000259" key="3">
    <source>
        <dbReference type="Pfam" id="PF13193"/>
    </source>
</evidence>
<name>A0A8H6XIJ1_9AGAR</name>
<dbReference type="GO" id="GO:0016405">
    <property type="term" value="F:CoA-ligase activity"/>
    <property type="evidence" value="ECO:0007669"/>
    <property type="project" value="TreeGrafter"/>
</dbReference>
<evidence type="ECO:0000313" key="4">
    <source>
        <dbReference type="EMBL" id="KAF7342165.1"/>
    </source>
</evidence>
<evidence type="ECO:0000313" key="5">
    <source>
        <dbReference type="Proteomes" id="UP000620124"/>
    </source>
</evidence>
<comment type="similarity">
    <text evidence="1">Belongs to the ATP-dependent AMP-binding enzyme family.</text>
</comment>
<comment type="caution">
    <text evidence="4">The sequence shown here is derived from an EMBL/GenBank/DDBJ whole genome shotgun (WGS) entry which is preliminary data.</text>
</comment>
<dbReference type="Proteomes" id="UP000620124">
    <property type="component" value="Unassembled WGS sequence"/>
</dbReference>
<protein>
    <submittedName>
        <fullName evidence="4">4-coumarate--CoA ligase-like 7</fullName>
    </submittedName>
</protein>
<evidence type="ECO:0000256" key="1">
    <source>
        <dbReference type="ARBA" id="ARBA00006432"/>
    </source>
</evidence>
<evidence type="ECO:0000256" key="2">
    <source>
        <dbReference type="ARBA" id="ARBA00022598"/>
    </source>
</evidence>
<proteinExistence type="inferred from homology"/>
<dbReference type="Gene3D" id="2.30.38.10">
    <property type="entry name" value="Luciferase, Domain 3"/>
    <property type="match status" value="1"/>
</dbReference>
<accession>A0A8H6XIJ1</accession>
<keyword evidence="2 4" id="KW-0436">Ligase</keyword>
<organism evidence="4 5">
    <name type="scientific">Mycena venus</name>
    <dbReference type="NCBI Taxonomy" id="2733690"/>
    <lineage>
        <taxon>Eukaryota</taxon>
        <taxon>Fungi</taxon>
        <taxon>Dikarya</taxon>
        <taxon>Basidiomycota</taxon>
        <taxon>Agaricomycotina</taxon>
        <taxon>Agaricomycetes</taxon>
        <taxon>Agaricomycetidae</taxon>
        <taxon>Agaricales</taxon>
        <taxon>Marasmiineae</taxon>
        <taxon>Mycenaceae</taxon>
        <taxon>Mycena</taxon>
    </lineage>
</organism>
<dbReference type="OrthoDB" id="1898221at2759"/>
<dbReference type="InterPro" id="IPR025110">
    <property type="entry name" value="AMP-bd_C"/>
</dbReference>